<evidence type="ECO:0000313" key="3">
    <source>
        <dbReference type="EMBL" id="KAJ1358968.1"/>
    </source>
</evidence>
<dbReference type="PANTHER" id="PTHR24637">
    <property type="entry name" value="COLLAGEN"/>
    <property type="match status" value="1"/>
</dbReference>
<evidence type="ECO:0008006" key="5">
    <source>
        <dbReference type="Google" id="ProtNLM"/>
    </source>
</evidence>
<dbReference type="Gene3D" id="1.20.5.320">
    <property type="entry name" value="6-Phosphogluconate Dehydrogenase, domain 3"/>
    <property type="match status" value="1"/>
</dbReference>
<proteinExistence type="predicted"/>
<sequence length="118" mass="11908">MWSEVDQLKNSPLNLTRVTRQSGYIPAEGAKAQSCTPSCCRPGYPGPPGPPGRPGRNGMPGAPGMSVLPARLPPELCEPITPTPCKQCPTGAPGPPGQAGPPGDAGPPGQPGRNGNHG</sequence>
<feature type="compositionally biased region" description="Pro residues" evidence="2">
    <location>
        <begin position="44"/>
        <end position="53"/>
    </location>
</feature>
<dbReference type="PANTHER" id="PTHR24637:SF421">
    <property type="entry name" value="CUTICLE COLLAGEN DPY-2"/>
    <property type="match status" value="1"/>
</dbReference>
<comment type="caution">
    <text evidence="3">The sequence shown here is derived from an EMBL/GenBank/DDBJ whole genome shotgun (WGS) entry which is preliminary data.</text>
</comment>
<organism evidence="3 4">
    <name type="scientific">Parelaphostrongylus tenuis</name>
    <name type="common">Meningeal worm</name>
    <dbReference type="NCBI Taxonomy" id="148309"/>
    <lineage>
        <taxon>Eukaryota</taxon>
        <taxon>Metazoa</taxon>
        <taxon>Ecdysozoa</taxon>
        <taxon>Nematoda</taxon>
        <taxon>Chromadorea</taxon>
        <taxon>Rhabditida</taxon>
        <taxon>Rhabditina</taxon>
        <taxon>Rhabditomorpha</taxon>
        <taxon>Strongyloidea</taxon>
        <taxon>Metastrongylidae</taxon>
        <taxon>Parelaphostrongylus</taxon>
    </lineage>
</organism>
<evidence type="ECO:0000256" key="2">
    <source>
        <dbReference type="SAM" id="MobiDB-lite"/>
    </source>
</evidence>
<reference evidence="3" key="1">
    <citation type="submission" date="2021-06" db="EMBL/GenBank/DDBJ databases">
        <title>Parelaphostrongylus tenuis whole genome reference sequence.</title>
        <authorList>
            <person name="Garwood T.J."/>
            <person name="Larsen P.A."/>
            <person name="Fountain-Jones N.M."/>
            <person name="Garbe J.R."/>
            <person name="Macchietto M.G."/>
            <person name="Kania S.A."/>
            <person name="Gerhold R.W."/>
            <person name="Richards J.E."/>
            <person name="Wolf T.M."/>
        </authorList>
    </citation>
    <scope>NUCLEOTIDE SEQUENCE</scope>
    <source>
        <strain evidence="3">MNPRO001-30</strain>
        <tissue evidence="3">Meninges</tissue>
    </source>
</reference>
<dbReference type="AlphaFoldDB" id="A0AAD5MNE6"/>
<feature type="region of interest" description="Disordered" evidence="2">
    <location>
        <begin position="28"/>
        <end position="118"/>
    </location>
</feature>
<evidence type="ECO:0000313" key="4">
    <source>
        <dbReference type="Proteomes" id="UP001196413"/>
    </source>
</evidence>
<protein>
    <recommendedName>
        <fullName evidence="5">Collagen triple helix repeat protein</fullName>
    </recommendedName>
</protein>
<dbReference type="EMBL" id="JAHQIW010003527">
    <property type="protein sequence ID" value="KAJ1358968.1"/>
    <property type="molecule type" value="Genomic_DNA"/>
</dbReference>
<keyword evidence="1" id="KW-0677">Repeat</keyword>
<gene>
    <name evidence="3" type="ORF">KIN20_017554</name>
</gene>
<feature type="compositionally biased region" description="Pro residues" evidence="2">
    <location>
        <begin position="92"/>
        <end position="110"/>
    </location>
</feature>
<dbReference type="Proteomes" id="UP001196413">
    <property type="component" value="Unassembled WGS sequence"/>
</dbReference>
<accession>A0AAD5MNE6</accession>
<evidence type="ECO:0000256" key="1">
    <source>
        <dbReference type="ARBA" id="ARBA00022737"/>
    </source>
</evidence>
<name>A0AAD5MNE6_PARTN</name>
<keyword evidence="4" id="KW-1185">Reference proteome</keyword>
<feature type="compositionally biased region" description="Low complexity" evidence="2">
    <location>
        <begin position="54"/>
        <end position="64"/>
    </location>
</feature>